<protein>
    <recommendedName>
        <fullName evidence="2">Fumarylacetoacetase-like C-terminal domain-containing protein</fullName>
    </recommendedName>
</protein>
<evidence type="ECO:0000259" key="2">
    <source>
        <dbReference type="Pfam" id="PF01557"/>
    </source>
</evidence>
<dbReference type="Proteomes" id="UP000738431">
    <property type="component" value="Chromosome"/>
</dbReference>
<dbReference type="Pfam" id="PF01557">
    <property type="entry name" value="FAA_hydrolase"/>
    <property type="match status" value="1"/>
</dbReference>
<evidence type="ECO:0000256" key="1">
    <source>
        <dbReference type="ARBA" id="ARBA00023239"/>
    </source>
</evidence>
<keyword evidence="1" id="KW-0456">Lyase</keyword>
<dbReference type="InterPro" id="IPR050772">
    <property type="entry name" value="Hydratase-Decarb/MhpD_sf"/>
</dbReference>
<dbReference type="InterPro" id="IPR036663">
    <property type="entry name" value="Fumarylacetoacetase_C_sf"/>
</dbReference>
<dbReference type="EMBL" id="CP139781">
    <property type="protein sequence ID" value="WRQ87861.1"/>
    <property type="molecule type" value="Genomic_DNA"/>
</dbReference>
<accession>A0ABZ1C8Q0</accession>
<dbReference type="InterPro" id="IPR011234">
    <property type="entry name" value="Fumarylacetoacetase-like_C"/>
</dbReference>
<evidence type="ECO:0000313" key="4">
    <source>
        <dbReference type="Proteomes" id="UP000738431"/>
    </source>
</evidence>
<dbReference type="SUPFAM" id="SSF56529">
    <property type="entry name" value="FAH"/>
    <property type="match status" value="1"/>
</dbReference>
<reference evidence="3 4" key="1">
    <citation type="submission" date="2023-12" db="EMBL/GenBank/DDBJ databases">
        <title>Description of an unclassified Opitutus bacterium of Verrucomicrobiota.</title>
        <authorList>
            <person name="Zhang D.-F."/>
        </authorList>
    </citation>
    <scope>NUCLEOTIDE SEQUENCE [LARGE SCALE GENOMIC DNA]</scope>
    <source>
        <strain evidence="3 4">WL0086</strain>
    </source>
</reference>
<proteinExistence type="predicted"/>
<name>A0ABZ1C8Q0_9BACT</name>
<feature type="domain" description="Fumarylacetoacetase-like C-terminal" evidence="2">
    <location>
        <begin position="111"/>
        <end position="266"/>
    </location>
</feature>
<dbReference type="PANTHER" id="PTHR30143:SF0">
    <property type="entry name" value="2-KETO-4-PENTENOATE HYDRATASE"/>
    <property type="match status" value="1"/>
</dbReference>
<sequence>MPTLTRLFRFAAATVLSIATLSAQEPGEWADEIIKALDRKHPIPAIGVTSRNPTEYMGYRVQRELVKKLVEAGDEVVGHKAGATSEAAQVKFGLLEPVAGELLKSHLKNTATFVSLRGKDGVMIEMEIGFVLKLTIREAPANVEELKEYVREIVPVVELPNVDFTEERITPADLIGSNVAASTVVVGRPKRVGLVDLNDVAVTLERGGEEIATGVGSDVMGDPWEALLWLVRQRLREGYEVKRNDLLITGAMGQVVSAKAGRYVADFGKLGRVTFSMR</sequence>
<gene>
    <name evidence="3" type="ORF">K1X11_000470</name>
</gene>
<dbReference type="RefSeq" id="WP_221029097.1">
    <property type="nucleotide sequence ID" value="NZ_CP139781.1"/>
</dbReference>
<evidence type="ECO:0000313" key="3">
    <source>
        <dbReference type="EMBL" id="WRQ87861.1"/>
    </source>
</evidence>
<dbReference type="Gene3D" id="3.90.850.10">
    <property type="entry name" value="Fumarylacetoacetase-like, C-terminal domain"/>
    <property type="match status" value="1"/>
</dbReference>
<organism evidence="3 4">
    <name type="scientific">Actomonas aquatica</name>
    <dbReference type="NCBI Taxonomy" id="2866162"/>
    <lineage>
        <taxon>Bacteria</taxon>
        <taxon>Pseudomonadati</taxon>
        <taxon>Verrucomicrobiota</taxon>
        <taxon>Opitutia</taxon>
        <taxon>Opitutales</taxon>
        <taxon>Opitutaceae</taxon>
        <taxon>Actomonas</taxon>
    </lineage>
</organism>
<dbReference type="PANTHER" id="PTHR30143">
    <property type="entry name" value="ACID HYDRATASE"/>
    <property type="match status" value="1"/>
</dbReference>
<keyword evidence="4" id="KW-1185">Reference proteome</keyword>